<dbReference type="RefSeq" id="WP_084126252.1">
    <property type="nucleotide sequence ID" value="NZ_QREL01000001.1"/>
</dbReference>
<evidence type="ECO:0000259" key="1">
    <source>
        <dbReference type="SMART" id="SM00849"/>
    </source>
</evidence>
<protein>
    <submittedName>
        <fullName evidence="2">Glyoxylase-like metal-dependent hydrolase (Beta-lactamase superfamily II)</fullName>
    </submittedName>
</protein>
<dbReference type="PANTHER" id="PTHR42951:SF4">
    <property type="entry name" value="ACYL-COENZYME A THIOESTERASE MBLAC2"/>
    <property type="match status" value="1"/>
</dbReference>
<accession>A0A371NDR7</accession>
<keyword evidence="3" id="KW-1185">Reference proteome</keyword>
<evidence type="ECO:0000313" key="3">
    <source>
        <dbReference type="Proteomes" id="UP000256864"/>
    </source>
</evidence>
<comment type="caution">
    <text evidence="2">The sequence shown here is derived from an EMBL/GenBank/DDBJ whole genome shotgun (WGS) entry which is preliminary data.</text>
</comment>
<proteinExistence type="predicted"/>
<organism evidence="2 3">
    <name type="scientific">Methanothermobacter defluvii</name>
    <dbReference type="NCBI Taxonomy" id="49339"/>
    <lineage>
        <taxon>Archaea</taxon>
        <taxon>Methanobacteriati</taxon>
        <taxon>Methanobacteriota</taxon>
        <taxon>Methanomada group</taxon>
        <taxon>Methanobacteria</taxon>
        <taxon>Methanobacteriales</taxon>
        <taxon>Methanobacteriaceae</taxon>
        <taxon>Methanothermobacter</taxon>
    </lineage>
</organism>
<dbReference type="InterPro" id="IPR036866">
    <property type="entry name" value="RibonucZ/Hydroxyglut_hydro"/>
</dbReference>
<dbReference type="EMBL" id="QREL01000001">
    <property type="protein sequence ID" value="REE28118.1"/>
    <property type="molecule type" value="Genomic_DNA"/>
</dbReference>
<gene>
    <name evidence="2" type="ORF">C7452_0117</name>
</gene>
<dbReference type="SMART" id="SM00849">
    <property type="entry name" value="Lactamase_B"/>
    <property type="match status" value="1"/>
</dbReference>
<dbReference type="AlphaFoldDB" id="A0A371NDR7"/>
<dbReference type="GO" id="GO:0016787">
    <property type="term" value="F:hydrolase activity"/>
    <property type="evidence" value="ECO:0007669"/>
    <property type="project" value="UniProtKB-KW"/>
</dbReference>
<dbReference type="GeneID" id="24854387"/>
<name>A0A371NDR7_9EURY</name>
<feature type="domain" description="Metallo-beta-lactamase" evidence="1">
    <location>
        <begin position="17"/>
        <end position="185"/>
    </location>
</feature>
<dbReference type="InterPro" id="IPR001279">
    <property type="entry name" value="Metallo-B-lactamas"/>
</dbReference>
<dbReference type="Pfam" id="PF00753">
    <property type="entry name" value="Lactamase_B"/>
    <property type="match status" value="1"/>
</dbReference>
<dbReference type="SUPFAM" id="SSF56281">
    <property type="entry name" value="Metallo-hydrolase/oxidoreductase"/>
    <property type="match status" value="1"/>
</dbReference>
<dbReference type="Proteomes" id="UP000256864">
    <property type="component" value="Unassembled WGS sequence"/>
</dbReference>
<dbReference type="PANTHER" id="PTHR42951">
    <property type="entry name" value="METALLO-BETA-LACTAMASE DOMAIN-CONTAINING"/>
    <property type="match status" value="1"/>
</dbReference>
<keyword evidence="2" id="KW-0378">Hydrolase</keyword>
<reference evidence="2 3" key="1">
    <citation type="submission" date="2018-07" db="EMBL/GenBank/DDBJ databases">
        <title>Genomic Encyclopedia of Type Strains, Phase IV (KMG-IV): sequencing the most valuable type-strain genomes for metagenomic binning, comparative biology and taxonomic classification.</title>
        <authorList>
            <person name="Goeker M."/>
        </authorList>
    </citation>
    <scope>NUCLEOTIDE SEQUENCE [LARGE SCALE GENOMIC DNA]</scope>
    <source>
        <strain evidence="2 3">DSM 7466</strain>
    </source>
</reference>
<dbReference type="InterPro" id="IPR050855">
    <property type="entry name" value="NDM-1-like"/>
</dbReference>
<evidence type="ECO:0000313" key="2">
    <source>
        <dbReference type="EMBL" id="REE28118.1"/>
    </source>
</evidence>
<sequence length="205" mass="22062">MIQRFGDIIAVEGTLFDSNMYILGDTIVDTGTGMNPDALLSRMRGAGVDPSDIKHIVNTHCHFDHTGGNRLFDADIAIHSLDADALREGDDARTVAYMFSASMEAMDVAVELGEGDFVGDFEVIHTPGHTPGCICLYDGESLISGDTVFADGGFGRVDVGGDISELADSIRRLRRLDVEYLFPGHGPWVDNGSRHVELAASFLGL</sequence>
<dbReference type="Gene3D" id="3.60.15.10">
    <property type="entry name" value="Ribonuclease Z/Hydroxyacylglutathione hydrolase-like"/>
    <property type="match status" value="1"/>
</dbReference>